<dbReference type="InterPro" id="IPR037143">
    <property type="entry name" value="4-PPantetheinyl_Trfase_dom_sf"/>
</dbReference>
<sequence length="213" mass="24875">MTYLFFAVFDQPLEDEKFQALLRLLPVDHHEKILRYVMWQDRHASLFGKLLLQKGLEKFHYKSPLHLEYSQYSRPYLPDFTNLDFNISHTKKAVACVISDCRRVGIDIEEISDIKISDFKNQWTDTEYQNIFEAEDSKVAFFNYWTKKEAVLKADGRGLNIALNQIDVTGYAVLVEGKTWHLKACDLIKNHVTHLCSDIPIDEEEVVVESVIF</sequence>
<evidence type="ECO:0000256" key="1">
    <source>
        <dbReference type="ARBA" id="ARBA00010990"/>
    </source>
</evidence>
<dbReference type="InterPro" id="IPR055066">
    <property type="entry name" value="AASDHPPT_N"/>
</dbReference>
<keyword evidence="6" id="KW-1185">Reference proteome</keyword>
<dbReference type="GO" id="GO:0000287">
    <property type="term" value="F:magnesium ion binding"/>
    <property type="evidence" value="ECO:0007669"/>
    <property type="project" value="InterPro"/>
</dbReference>
<evidence type="ECO:0000259" key="4">
    <source>
        <dbReference type="Pfam" id="PF22624"/>
    </source>
</evidence>
<reference evidence="5" key="1">
    <citation type="submission" date="2021-01" db="EMBL/GenBank/DDBJ databases">
        <title>Fulvivirga kasyanovii gen. nov., sp nov., a novel member of the phylum Bacteroidetes isolated from seawater in a mussel farm.</title>
        <authorList>
            <person name="Zhao L.-H."/>
            <person name="Wang Z.-J."/>
        </authorList>
    </citation>
    <scope>NUCLEOTIDE SEQUENCE</scope>
    <source>
        <strain evidence="5">2943</strain>
    </source>
</reference>
<dbReference type="SUPFAM" id="SSF56214">
    <property type="entry name" value="4'-phosphopantetheinyl transferase"/>
    <property type="match status" value="2"/>
</dbReference>
<dbReference type="InterPro" id="IPR008278">
    <property type="entry name" value="4-PPantetheinyl_Trfase_dom"/>
</dbReference>
<evidence type="ECO:0000313" key="6">
    <source>
        <dbReference type="Proteomes" id="UP000659388"/>
    </source>
</evidence>
<dbReference type="AlphaFoldDB" id="A0A937FBP6"/>
<dbReference type="GO" id="GO:0019878">
    <property type="term" value="P:lysine biosynthetic process via aminoadipic acid"/>
    <property type="evidence" value="ECO:0007669"/>
    <property type="project" value="TreeGrafter"/>
</dbReference>
<dbReference type="GO" id="GO:0005829">
    <property type="term" value="C:cytosol"/>
    <property type="evidence" value="ECO:0007669"/>
    <property type="project" value="TreeGrafter"/>
</dbReference>
<dbReference type="Pfam" id="PF01648">
    <property type="entry name" value="ACPS"/>
    <property type="match status" value="1"/>
</dbReference>
<proteinExistence type="inferred from homology"/>
<protein>
    <submittedName>
        <fullName evidence="5">4'-phosphopantetheinyl transferase superfamily protein</fullName>
    </submittedName>
</protein>
<dbReference type="PANTHER" id="PTHR12215:SF10">
    <property type="entry name" value="L-AMINOADIPATE-SEMIALDEHYDE DEHYDROGENASE-PHOSPHOPANTETHEINYL TRANSFERASE"/>
    <property type="match status" value="1"/>
</dbReference>
<evidence type="ECO:0000259" key="3">
    <source>
        <dbReference type="Pfam" id="PF01648"/>
    </source>
</evidence>
<feature type="domain" description="4'-phosphopantetheinyl transferase" evidence="3">
    <location>
        <begin position="103"/>
        <end position="169"/>
    </location>
</feature>
<dbReference type="PANTHER" id="PTHR12215">
    <property type="entry name" value="PHOSPHOPANTETHEINE TRANSFERASE"/>
    <property type="match status" value="1"/>
</dbReference>
<feature type="domain" description="4'-phosphopantetheinyl transferase N-terminal" evidence="4">
    <location>
        <begin position="15"/>
        <end position="95"/>
    </location>
</feature>
<dbReference type="RefSeq" id="WP_202246508.1">
    <property type="nucleotide sequence ID" value="NZ_JAESIY010000015.1"/>
</dbReference>
<evidence type="ECO:0000313" key="5">
    <source>
        <dbReference type="EMBL" id="MBL3658717.1"/>
    </source>
</evidence>
<dbReference type="GO" id="GO:0008897">
    <property type="term" value="F:holo-[acyl-carrier-protein] synthase activity"/>
    <property type="evidence" value="ECO:0007669"/>
    <property type="project" value="InterPro"/>
</dbReference>
<keyword evidence="2 5" id="KW-0808">Transferase</keyword>
<comment type="caution">
    <text evidence="5">The sequence shown here is derived from an EMBL/GenBank/DDBJ whole genome shotgun (WGS) entry which is preliminary data.</text>
</comment>
<evidence type="ECO:0000256" key="2">
    <source>
        <dbReference type="ARBA" id="ARBA00022679"/>
    </source>
</evidence>
<accession>A0A937FBP6</accession>
<organism evidence="5 6">
    <name type="scientific">Fulvivirga sediminis</name>
    <dbReference type="NCBI Taxonomy" id="2803949"/>
    <lineage>
        <taxon>Bacteria</taxon>
        <taxon>Pseudomonadati</taxon>
        <taxon>Bacteroidota</taxon>
        <taxon>Cytophagia</taxon>
        <taxon>Cytophagales</taxon>
        <taxon>Fulvivirgaceae</taxon>
        <taxon>Fulvivirga</taxon>
    </lineage>
</organism>
<gene>
    <name evidence="5" type="ORF">JL102_21380</name>
</gene>
<dbReference type="InterPro" id="IPR050559">
    <property type="entry name" value="P-Pant_transferase_sf"/>
</dbReference>
<dbReference type="EMBL" id="JAESIY010000015">
    <property type="protein sequence ID" value="MBL3658717.1"/>
    <property type="molecule type" value="Genomic_DNA"/>
</dbReference>
<dbReference type="Pfam" id="PF22624">
    <property type="entry name" value="AASDHPPT_N"/>
    <property type="match status" value="1"/>
</dbReference>
<dbReference type="Gene3D" id="3.90.470.20">
    <property type="entry name" value="4'-phosphopantetheinyl transferase domain"/>
    <property type="match status" value="2"/>
</dbReference>
<name>A0A937FBP6_9BACT</name>
<dbReference type="Proteomes" id="UP000659388">
    <property type="component" value="Unassembled WGS sequence"/>
</dbReference>
<comment type="similarity">
    <text evidence="1">Belongs to the P-Pant transferase superfamily. Gsp/Sfp/HetI/AcpT family.</text>
</comment>